<feature type="region of interest" description="Disordered" evidence="1">
    <location>
        <begin position="37"/>
        <end position="89"/>
    </location>
</feature>
<gene>
    <name evidence="3" type="ORF">CF5_0087</name>
</gene>
<accession>A0AAX4J7Q4</accession>
<sequence>MLKYERTNIQMATVHGTLEIDDKGVVKGLTKEQEKEFANVPGFEFEEEKKTTKKQTTSTNKAEPKEEEKKASTRKTTTRKTTTKKSEEK</sequence>
<dbReference type="EMBL" id="PP034390">
    <property type="protein sequence ID" value="WRW34733.1"/>
    <property type="molecule type" value="Genomic_DNA"/>
</dbReference>
<evidence type="ECO:0000259" key="2">
    <source>
        <dbReference type="Pfam" id="PF24040"/>
    </source>
</evidence>
<protein>
    <recommendedName>
        <fullName evidence="2">DUF7349 domain-containing protein</fullName>
    </recommendedName>
</protein>
<dbReference type="Pfam" id="PF24040">
    <property type="entry name" value="DUF7349"/>
    <property type="match status" value="1"/>
</dbReference>
<feature type="domain" description="DUF7349" evidence="2">
    <location>
        <begin position="8"/>
        <end position="52"/>
    </location>
</feature>
<evidence type="ECO:0000256" key="1">
    <source>
        <dbReference type="SAM" id="MobiDB-lite"/>
    </source>
</evidence>
<feature type="compositionally biased region" description="Basic and acidic residues" evidence="1">
    <location>
        <begin position="62"/>
        <end position="71"/>
    </location>
</feature>
<dbReference type="Proteomes" id="UP001432109">
    <property type="component" value="Segment"/>
</dbReference>
<evidence type="ECO:0000313" key="4">
    <source>
        <dbReference type="Proteomes" id="UP001432109"/>
    </source>
</evidence>
<name>A0AAX4J7Q4_9CAUD</name>
<evidence type="ECO:0000313" key="3">
    <source>
        <dbReference type="EMBL" id="WRW34733.1"/>
    </source>
</evidence>
<proteinExistence type="predicted"/>
<organism evidence="3 4">
    <name type="scientific">Staphylococcus phage CF5</name>
    <dbReference type="NCBI Taxonomy" id="3113739"/>
    <lineage>
        <taxon>Viruses</taxon>
        <taxon>Duplodnaviria</taxon>
        <taxon>Heunggongvirae</taxon>
        <taxon>Uroviricota</taxon>
        <taxon>Caudoviricetes</taxon>
        <taxon>Herelleviridae</taxon>
        <taxon>Twortvirinae</taxon>
        <taxon>Silviavirus</taxon>
    </lineage>
</organism>
<dbReference type="InterPro" id="IPR055773">
    <property type="entry name" value="DUF7349"/>
</dbReference>
<reference evidence="3" key="1">
    <citation type="submission" date="2023-12" db="EMBL/GenBank/DDBJ databases">
        <title>Isolation and Characterisation of Novel Lytic Bacteriophages for therapeutic applications in Prosthetic Joint Infections.</title>
        <authorList>
            <person name="Burton N."/>
            <person name="Melo L.D.R."/>
            <person name="Pearce B."/>
            <person name="Tadesse M.D."/>
            <person name="Vryonis E."/>
            <person name="Sagona A."/>
        </authorList>
    </citation>
    <scope>NUCLEOTIDE SEQUENCE</scope>
</reference>
<feature type="compositionally biased region" description="Basic residues" evidence="1">
    <location>
        <begin position="72"/>
        <end position="83"/>
    </location>
</feature>